<keyword evidence="4 11" id="KW-0235">DNA replication</keyword>
<feature type="compositionally biased region" description="Acidic residues" evidence="12">
    <location>
        <begin position="539"/>
        <end position="550"/>
    </location>
</feature>
<evidence type="ECO:0000256" key="8">
    <source>
        <dbReference type="ARBA" id="ARBA00022840"/>
    </source>
</evidence>
<evidence type="ECO:0000256" key="12">
    <source>
        <dbReference type="SAM" id="MobiDB-lite"/>
    </source>
</evidence>
<dbReference type="Gene3D" id="3.40.50.300">
    <property type="entry name" value="P-loop containing nucleotide triphosphate hydrolases"/>
    <property type="match status" value="1"/>
</dbReference>
<dbReference type="CDD" id="cd00009">
    <property type="entry name" value="AAA"/>
    <property type="match status" value="1"/>
</dbReference>
<dbReference type="Pfam" id="PF12362">
    <property type="entry name" value="DUF3646"/>
    <property type="match status" value="1"/>
</dbReference>
<evidence type="ECO:0000256" key="3">
    <source>
        <dbReference type="ARBA" id="ARBA00022695"/>
    </source>
</evidence>
<dbReference type="Gene3D" id="1.10.8.60">
    <property type="match status" value="1"/>
</dbReference>
<dbReference type="GO" id="GO:0009360">
    <property type="term" value="C:DNA polymerase III complex"/>
    <property type="evidence" value="ECO:0007669"/>
    <property type="project" value="InterPro"/>
</dbReference>
<evidence type="ECO:0000256" key="5">
    <source>
        <dbReference type="ARBA" id="ARBA00022723"/>
    </source>
</evidence>
<dbReference type="SUPFAM" id="SSF52540">
    <property type="entry name" value="P-loop containing nucleoside triphosphate hydrolases"/>
    <property type="match status" value="1"/>
</dbReference>
<keyword evidence="9 11" id="KW-0239">DNA-directed DNA polymerase</keyword>
<evidence type="ECO:0000259" key="13">
    <source>
        <dbReference type="SMART" id="SM00382"/>
    </source>
</evidence>
<dbReference type="GO" id="GO:0046872">
    <property type="term" value="F:metal ion binding"/>
    <property type="evidence" value="ECO:0007669"/>
    <property type="project" value="UniProtKB-KW"/>
</dbReference>
<accession>A0A916R7K5</accession>
<dbReference type="InterPro" id="IPR022754">
    <property type="entry name" value="DNA_pol_III_gamma-3"/>
</dbReference>
<feature type="region of interest" description="Disordered" evidence="12">
    <location>
        <begin position="526"/>
        <end position="550"/>
    </location>
</feature>
<evidence type="ECO:0000256" key="6">
    <source>
        <dbReference type="ARBA" id="ARBA00022741"/>
    </source>
</evidence>
<dbReference type="InterPro" id="IPR027417">
    <property type="entry name" value="P-loop_NTPase"/>
</dbReference>
<dbReference type="AlphaFoldDB" id="A0A916R7K5"/>
<dbReference type="NCBIfam" id="TIGR02397">
    <property type="entry name" value="dnaX_nterm"/>
    <property type="match status" value="1"/>
</dbReference>
<organism evidence="14 15">
    <name type="scientific">Pelagibacterium lentulum</name>
    <dbReference type="NCBI Taxonomy" id="2029865"/>
    <lineage>
        <taxon>Bacteria</taxon>
        <taxon>Pseudomonadati</taxon>
        <taxon>Pseudomonadota</taxon>
        <taxon>Alphaproteobacteria</taxon>
        <taxon>Hyphomicrobiales</taxon>
        <taxon>Devosiaceae</taxon>
        <taxon>Pelagibacterium</taxon>
    </lineage>
</organism>
<evidence type="ECO:0000256" key="11">
    <source>
        <dbReference type="RuleBase" id="RU364063"/>
    </source>
</evidence>
<feature type="region of interest" description="Disordered" evidence="12">
    <location>
        <begin position="355"/>
        <end position="398"/>
    </location>
</feature>
<evidence type="ECO:0000313" key="15">
    <source>
        <dbReference type="Proteomes" id="UP000596977"/>
    </source>
</evidence>
<evidence type="ECO:0000256" key="9">
    <source>
        <dbReference type="ARBA" id="ARBA00022932"/>
    </source>
</evidence>
<keyword evidence="15" id="KW-1185">Reference proteome</keyword>
<feature type="compositionally biased region" description="Polar residues" evidence="12">
    <location>
        <begin position="355"/>
        <end position="364"/>
    </location>
</feature>
<evidence type="ECO:0000256" key="1">
    <source>
        <dbReference type="ARBA" id="ARBA00006360"/>
    </source>
</evidence>
<gene>
    <name evidence="11" type="primary">dnaX</name>
    <name evidence="14" type="ORF">GCM10011499_06810</name>
</gene>
<dbReference type="Proteomes" id="UP000596977">
    <property type="component" value="Unassembled WGS sequence"/>
</dbReference>
<comment type="function">
    <text evidence="11">DNA polymerase III is a complex, multichain enzyme responsible for most of the replicative synthesis in bacteria. This DNA polymerase also exhibits 3' to 5' exonuclease activity.</text>
</comment>
<feature type="compositionally biased region" description="Low complexity" evidence="12">
    <location>
        <begin position="384"/>
        <end position="398"/>
    </location>
</feature>
<comment type="catalytic activity">
    <reaction evidence="10 11">
        <text>DNA(n) + a 2'-deoxyribonucleoside 5'-triphosphate = DNA(n+1) + diphosphate</text>
        <dbReference type="Rhea" id="RHEA:22508"/>
        <dbReference type="Rhea" id="RHEA-COMP:17339"/>
        <dbReference type="Rhea" id="RHEA-COMP:17340"/>
        <dbReference type="ChEBI" id="CHEBI:33019"/>
        <dbReference type="ChEBI" id="CHEBI:61560"/>
        <dbReference type="ChEBI" id="CHEBI:173112"/>
        <dbReference type="EC" id="2.7.7.7"/>
    </reaction>
</comment>
<dbReference type="PANTHER" id="PTHR11669">
    <property type="entry name" value="REPLICATION FACTOR C / DNA POLYMERASE III GAMMA-TAU SUBUNIT"/>
    <property type="match status" value="1"/>
</dbReference>
<evidence type="ECO:0000256" key="2">
    <source>
        <dbReference type="ARBA" id="ARBA00022679"/>
    </source>
</evidence>
<proteinExistence type="inferred from homology"/>
<dbReference type="InterPro" id="IPR012763">
    <property type="entry name" value="DNA_pol_III_sug/sutau_N"/>
</dbReference>
<feature type="domain" description="AAA+ ATPase" evidence="13">
    <location>
        <begin position="14"/>
        <end position="160"/>
    </location>
</feature>
<sequence>MVQTLGNAFKSGRIHHAFILTGVRGVGKTTTARILARAFNYVDESGARPTLDLSKEGAHCAEIVAGTHVDVMEMDAASNTGIDSIREINAMTRTPPMSAPYKVFIIDEVHMLSTSAFNGLLKTLEEPPPYVKFIFATTEIRKVPVTILSRCQRFDLRRITPEVMTGYLGGLLEKEGVSVEPEALSMIVRAGEGSARDCLSLTDQAIAHGDGKITTQAVRDMLGLADRARVIDLFEKLMGGDIGGALDDARALYDSGADPTTIIADLAEFTHLATRIKIVPSAAADPVLTPDERSRGAELAQKLSLRVLTRTWQILSRGLGEIAQSGNGLQAAEMVLIRLAYAADMPSPDELIEKLTSQPDAPTTGSAPGMPMPNGGGAQARAFAPVPQSQPQAQPVSQPRAQAVALPDPRSYDQLVALAGEKRDILLKHALESDLKPVTFETGRIEVALTPTANPSIVSALSAKLKDWTGRPWMVTVSTKPVDAPTLREARQAAEQSERNAALEDPMVQAVMETFPGARLVNIKTRSQHDDAEGIVDGFESDSPDMEDDE</sequence>
<dbReference type="SUPFAM" id="SSF48019">
    <property type="entry name" value="post-AAA+ oligomerization domain-like"/>
    <property type="match status" value="1"/>
</dbReference>
<dbReference type="FunFam" id="1.10.8.60:FF:000013">
    <property type="entry name" value="DNA polymerase III subunit gamma/tau"/>
    <property type="match status" value="1"/>
</dbReference>
<dbReference type="InterPro" id="IPR045085">
    <property type="entry name" value="HLD_clamp_pol_III_gamma_tau"/>
</dbReference>
<keyword evidence="6 11" id="KW-0547">Nucleotide-binding</keyword>
<dbReference type="Pfam" id="PF22608">
    <property type="entry name" value="DNAX_ATPase_lid"/>
    <property type="match status" value="1"/>
</dbReference>
<dbReference type="Pfam" id="PF13177">
    <property type="entry name" value="DNA_pol3_delta2"/>
    <property type="match status" value="1"/>
</dbReference>
<keyword evidence="5" id="KW-0479">Metal-binding</keyword>
<keyword evidence="2 11" id="KW-0808">Transferase</keyword>
<keyword evidence="8 11" id="KW-0067">ATP-binding</keyword>
<keyword evidence="3 11" id="KW-0548">Nucleotidyltransferase</keyword>
<comment type="subunit">
    <text evidence="11">DNA polymerase III contains a core (composed of alpha, epsilon and theta chains) that associates with a tau subunit. This core dimerizes to form the POLIII' complex. PolIII' associates with the gamma complex (composed of gamma, delta, delta', psi and chi chains) and with the beta chain to form the complete DNA polymerase III complex.</text>
</comment>
<dbReference type="EMBL" id="BMKB01000001">
    <property type="protein sequence ID" value="GGA39975.1"/>
    <property type="molecule type" value="Genomic_DNA"/>
</dbReference>
<evidence type="ECO:0000256" key="7">
    <source>
        <dbReference type="ARBA" id="ARBA00022833"/>
    </source>
</evidence>
<dbReference type="GO" id="GO:0006261">
    <property type="term" value="P:DNA-templated DNA replication"/>
    <property type="evidence" value="ECO:0007669"/>
    <property type="project" value="TreeGrafter"/>
</dbReference>
<dbReference type="NCBIfam" id="NF006585">
    <property type="entry name" value="PRK09111.1"/>
    <property type="match status" value="1"/>
</dbReference>
<keyword evidence="7" id="KW-0862">Zinc</keyword>
<evidence type="ECO:0000256" key="10">
    <source>
        <dbReference type="ARBA" id="ARBA00049244"/>
    </source>
</evidence>
<comment type="caution">
    <text evidence="14">The sequence shown here is derived from an EMBL/GenBank/DDBJ whole genome shotgun (WGS) entry which is preliminary data.</text>
</comment>
<evidence type="ECO:0000256" key="4">
    <source>
        <dbReference type="ARBA" id="ARBA00022705"/>
    </source>
</evidence>
<dbReference type="EC" id="2.7.7.7" evidence="11"/>
<dbReference type="InterPro" id="IPR008921">
    <property type="entry name" value="DNA_pol3_clamp-load_cplx_C"/>
</dbReference>
<dbReference type="GO" id="GO:0003677">
    <property type="term" value="F:DNA binding"/>
    <property type="evidence" value="ECO:0007669"/>
    <property type="project" value="InterPro"/>
</dbReference>
<comment type="similarity">
    <text evidence="1 11">Belongs to the DnaX/STICHEL family.</text>
</comment>
<protein>
    <recommendedName>
        <fullName evidence="11">DNA polymerase III subunit gamma/tau</fullName>
        <ecNumber evidence="11">2.7.7.7</ecNumber>
    </recommendedName>
</protein>
<dbReference type="GO" id="GO:0005524">
    <property type="term" value="F:ATP binding"/>
    <property type="evidence" value="ECO:0007669"/>
    <property type="project" value="UniProtKB-KW"/>
</dbReference>
<dbReference type="InterPro" id="IPR050238">
    <property type="entry name" value="DNA_Rep/Repair_Clamp_Loader"/>
</dbReference>
<dbReference type="CDD" id="cd18137">
    <property type="entry name" value="HLD_clamp_pol_III_gamma_tau"/>
    <property type="match status" value="1"/>
</dbReference>
<dbReference type="Gene3D" id="1.20.272.10">
    <property type="match status" value="1"/>
</dbReference>
<dbReference type="InterPro" id="IPR003593">
    <property type="entry name" value="AAA+_ATPase"/>
</dbReference>
<evidence type="ECO:0000313" key="14">
    <source>
        <dbReference type="EMBL" id="GGA39975.1"/>
    </source>
</evidence>
<dbReference type="GO" id="GO:0003887">
    <property type="term" value="F:DNA-directed DNA polymerase activity"/>
    <property type="evidence" value="ECO:0007669"/>
    <property type="project" value="UniProtKB-KW"/>
</dbReference>
<name>A0A916R7K5_9HYPH</name>
<dbReference type="SMART" id="SM00382">
    <property type="entry name" value="AAA"/>
    <property type="match status" value="1"/>
</dbReference>
<dbReference type="InterPro" id="IPR022107">
    <property type="entry name" value="DNA_pol_III_gamma/tau_C"/>
</dbReference>
<dbReference type="PANTHER" id="PTHR11669:SF0">
    <property type="entry name" value="PROTEIN STICHEL-LIKE 2"/>
    <property type="match status" value="1"/>
</dbReference>
<reference evidence="14 15" key="1">
    <citation type="journal article" date="2014" name="Int. J. Syst. Evol. Microbiol.">
        <title>Complete genome sequence of Corynebacterium casei LMG S-19264T (=DSM 44701T), isolated from a smear-ripened cheese.</title>
        <authorList>
            <consortium name="US DOE Joint Genome Institute (JGI-PGF)"/>
            <person name="Walter F."/>
            <person name="Albersmeier A."/>
            <person name="Kalinowski J."/>
            <person name="Ruckert C."/>
        </authorList>
    </citation>
    <scope>NUCLEOTIDE SEQUENCE [LARGE SCALE GENOMIC DNA]</scope>
    <source>
        <strain evidence="14 15">CGMCC 1.15896</strain>
    </source>
</reference>
<dbReference type="Pfam" id="PF12169">
    <property type="entry name" value="DNA_pol3_gamma3"/>
    <property type="match status" value="1"/>
</dbReference>